<dbReference type="GO" id="GO:0005730">
    <property type="term" value="C:nucleolus"/>
    <property type="evidence" value="ECO:0007669"/>
    <property type="project" value="UniProtKB-SubCell"/>
</dbReference>
<evidence type="ECO:0000256" key="4">
    <source>
        <dbReference type="ARBA" id="ARBA00022737"/>
    </source>
</evidence>
<evidence type="ECO:0000256" key="7">
    <source>
        <dbReference type="ARBA" id="ARBA00023242"/>
    </source>
</evidence>
<evidence type="ECO:0000313" key="11">
    <source>
        <dbReference type="EMBL" id="EAN33484.1"/>
    </source>
</evidence>
<evidence type="ECO:0000256" key="9">
    <source>
        <dbReference type="SAM" id="MobiDB-lite"/>
    </source>
</evidence>
<dbReference type="SUPFAM" id="SSF90229">
    <property type="entry name" value="CCCH zinc finger"/>
    <property type="match status" value="1"/>
</dbReference>
<name>Q4N974_THEPA</name>
<dbReference type="STRING" id="5875.Q4N974"/>
<dbReference type="GeneID" id="3502501"/>
<dbReference type="InterPro" id="IPR041367">
    <property type="entry name" value="Znf-CCCH_4"/>
</dbReference>
<feature type="region of interest" description="Disordered" evidence="9">
    <location>
        <begin position="36"/>
        <end position="61"/>
    </location>
</feature>
<evidence type="ECO:0000256" key="1">
    <source>
        <dbReference type="ARBA" id="ARBA00004604"/>
    </source>
</evidence>
<dbReference type="InterPro" id="IPR015943">
    <property type="entry name" value="WD40/YVTN_repeat-like_dom_sf"/>
</dbReference>
<dbReference type="FunCoup" id="Q4N974">
    <property type="interactions" value="1"/>
</dbReference>
<dbReference type="EMBL" id="AAGK01000001">
    <property type="protein sequence ID" value="EAN33484.1"/>
    <property type="molecule type" value="Genomic_DNA"/>
</dbReference>
<dbReference type="PROSITE" id="PS50103">
    <property type="entry name" value="ZF_C3H1"/>
    <property type="match status" value="1"/>
</dbReference>
<dbReference type="GO" id="GO:0008270">
    <property type="term" value="F:zinc ion binding"/>
    <property type="evidence" value="ECO:0007669"/>
    <property type="project" value="UniProtKB-KW"/>
</dbReference>
<comment type="subcellular location">
    <subcellularLocation>
        <location evidence="1">Nucleus</location>
        <location evidence="1">Nucleolus</location>
    </subcellularLocation>
</comment>
<evidence type="ECO:0000256" key="2">
    <source>
        <dbReference type="ARBA" id="ARBA00022574"/>
    </source>
</evidence>
<evidence type="ECO:0000259" key="10">
    <source>
        <dbReference type="PROSITE" id="PS50103"/>
    </source>
</evidence>
<keyword evidence="4" id="KW-0677">Repeat</keyword>
<dbReference type="GO" id="GO:0045943">
    <property type="term" value="P:positive regulation of transcription by RNA polymerase I"/>
    <property type="evidence" value="ECO:0007669"/>
    <property type="project" value="TreeGrafter"/>
</dbReference>
<keyword evidence="7" id="KW-0539">Nucleus</keyword>
<evidence type="ECO:0000256" key="6">
    <source>
        <dbReference type="ARBA" id="ARBA00022833"/>
    </source>
</evidence>
<accession>Q4N974</accession>
<dbReference type="SUPFAM" id="SSF50978">
    <property type="entry name" value="WD40 repeat-like"/>
    <property type="match status" value="1"/>
</dbReference>
<dbReference type="SMART" id="SM00356">
    <property type="entry name" value="ZnF_C3H1"/>
    <property type="match status" value="1"/>
</dbReference>
<comment type="caution">
    <text evidence="11">The sequence shown here is derived from an EMBL/GenBank/DDBJ whole genome shotgun (WGS) entry which is preliminary data.</text>
</comment>
<feature type="zinc finger region" description="C3H1-type" evidence="8">
    <location>
        <begin position="64"/>
        <end position="92"/>
    </location>
</feature>
<dbReference type="InterPro" id="IPR036322">
    <property type="entry name" value="WD40_repeat_dom_sf"/>
</dbReference>
<keyword evidence="3 8" id="KW-0479">Metal-binding</keyword>
<feature type="domain" description="C3H1-type" evidence="10">
    <location>
        <begin position="64"/>
        <end position="92"/>
    </location>
</feature>
<proteinExistence type="predicted"/>
<dbReference type="PANTHER" id="PTHR19924">
    <property type="entry name" value="UTP15 U3 SMALL NUCLEOLAR RNA-ASSOCIATED PROTEIN 15 FAMILY MEMBER"/>
    <property type="match status" value="1"/>
</dbReference>
<dbReference type="eggNOG" id="ENOG502SS3F">
    <property type="taxonomic scope" value="Eukaryota"/>
</dbReference>
<evidence type="ECO:0000256" key="3">
    <source>
        <dbReference type="ARBA" id="ARBA00022723"/>
    </source>
</evidence>
<dbReference type="KEGG" id="tpv:TP01_0240"/>
<dbReference type="Gene3D" id="2.130.10.10">
    <property type="entry name" value="YVTN repeat-like/Quinoprotein amine dehydrogenase"/>
    <property type="match status" value="1"/>
</dbReference>
<dbReference type="OMA" id="FNPYGYL"/>
<dbReference type="InterPro" id="IPR036855">
    <property type="entry name" value="Znf_CCCH_sf"/>
</dbReference>
<keyword evidence="6 8" id="KW-0862">Zinc</keyword>
<dbReference type="RefSeq" id="XP_765767.1">
    <property type="nucleotide sequence ID" value="XM_760674.1"/>
</dbReference>
<sequence>MTRDRGYYNPGNDSFGYNSRRNNDYWLGPNNSGNRNDSYGYKNQGQSRNSTNSSKSRFGDHNKDSTPVICKHFALLDQCRFGNKCSFLHSVKRILYMQDVFKGGVYCSTMRMTSDNAIEFFACGHGPTIKRFKFHSNNANEIQTTTYPNITIQMPSGHGNQNNAVRNRVKGPVTDQAIHSLLFMDDCLFAGLRTGHICVHHLPSGTFTMLEGHDASVSSIIVIEGIVLSSCENGKINLWRFDSGAFTCVNSLLTNSKINSLLEVNCDVSSATSNQPRLLWAGGSVINIIDLASLTVVKTIQLPSNVVVKCFKRYGGHVIVGFSNGYVKVFTPLGDEVYMSSNESGSITAMDGMQTAEGDLLLIGSRSGELTVVQLPSFNLQYVLMCHIDGHKKSGISKIAPIGAQHFLTTGYDGNVSFFMWKNLI</sequence>
<dbReference type="PANTHER" id="PTHR19924:SF26">
    <property type="entry name" value="U3 SMALL NUCLEOLAR RNA-ASSOCIATED PROTEIN 15 HOMOLOG"/>
    <property type="match status" value="1"/>
</dbReference>
<dbReference type="InterPro" id="IPR000571">
    <property type="entry name" value="Znf_CCCH"/>
</dbReference>
<evidence type="ECO:0000313" key="12">
    <source>
        <dbReference type="Proteomes" id="UP000001949"/>
    </source>
</evidence>
<keyword evidence="5 8" id="KW-0863">Zinc-finger</keyword>
<keyword evidence="12" id="KW-1185">Reference proteome</keyword>
<dbReference type="Proteomes" id="UP000001949">
    <property type="component" value="Unassembled WGS sequence"/>
</dbReference>
<gene>
    <name evidence="11" type="ordered locus">TP01_0240</name>
</gene>
<dbReference type="InParanoid" id="Q4N974"/>
<dbReference type="AlphaFoldDB" id="Q4N974"/>
<dbReference type="VEuPathDB" id="PiroplasmaDB:TpMuguga_01g00240"/>
<keyword evidence="2" id="KW-0853">WD repeat</keyword>
<evidence type="ECO:0000256" key="8">
    <source>
        <dbReference type="PROSITE-ProRule" id="PRU00723"/>
    </source>
</evidence>
<organism evidence="11 12">
    <name type="scientific">Theileria parva</name>
    <name type="common">East coast fever infection agent</name>
    <dbReference type="NCBI Taxonomy" id="5875"/>
    <lineage>
        <taxon>Eukaryota</taxon>
        <taxon>Sar</taxon>
        <taxon>Alveolata</taxon>
        <taxon>Apicomplexa</taxon>
        <taxon>Aconoidasida</taxon>
        <taxon>Piroplasmida</taxon>
        <taxon>Theileriidae</taxon>
        <taxon>Theileria</taxon>
    </lineage>
</organism>
<dbReference type="GO" id="GO:0006364">
    <property type="term" value="P:rRNA processing"/>
    <property type="evidence" value="ECO:0007669"/>
    <property type="project" value="TreeGrafter"/>
</dbReference>
<feature type="compositionally biased region" description="Polar residues" evidence="9">
    <location>
        <begin position="36"/>
        <end position="56"/>
    </location>
</feature>
<protein>
    <recommendedName>
        <fullName evidence="10">C3H1-type domain-containing protein</fullName>
    </recommendedName>
</protein>
<dbReference type="Pfam" id="PF18044">
    <property type="entry name" value="zf-CCCH_4"/>
    <property type="match status" value="1"/>
</dbReference>
<evidence type="ECO:0000256" key="5">
    <source>
        <dbReference type="ARBA" id="ARBA00022771"/>
    </source>
</evidence>
<reference evidence="11 12" key="1">
    <citation type="journal article" date="2005" name="Science">
        <title>Genome sequence of Theileria parva, a bovine pathogen that transforms lymphocytes.</title>
        <authorList>
            <person name="Gardner M.J."/>
            <person name="Bishop R."/>
            <person name="Shah T."/>
            <person name="de Villiers E.P."/>
            <person name="Carlton J.M."/>
            <person name="Hall N."/>
            <person name="Ren Q."/>
            <person name="Paulsen I.T."/>
            <person name="Pain A."/>
            <person name="Berriman M."/>
            <person name="Wilson R.J.M."/>
            <person name="Sato S."/>
            <person name="Ralph S.A."/>
            <person name="Mann D.J."/>
            <person name="Xiong Z."/>
            <person name="Shallom S.J."/>
            <person name="Weidman J."/>
            <person name="Jiang L."/>
            <person name="Lynn J."/>
            <person name="Weaver B."/>
            <person name="Shoaibi A."/>
            <person name="Domingo A.R."/>
            <person name="Wasawo D."/>
            <person name="Crabtree J."/>
            <person name="Wortman J.R."/>
            <person name="Haas B."/>
            <person name="Angiuoli S.V."/>
            <person name="Creasy T.H."/>
            <person name="Lu C."/>
            <person name="Suh B."/>
            <person name="Silva J.C."/>
            <person name="Utterback T.R."/>
            <person name="Feldblyum T.V."/>
            <person name="Pertea M."/>
            <person name="Allen J."/>
            <person name="Nierman W.C."/>
            <person name="Taracha E.L.N."/>
            <person name="Salzberg S.L."/>
            <person name="White O.R."/>
            <person name="Fitzhugh H.A."/>
            <person name="Morzaria S."/>
            <person name="Venter J.C."/>
            <person name="Fraser C.M."/>
            <person name="Nene V."/>
        </authorList>
    </citation>
    <scope>NUCLEOTIDE SEQUENCE [LARGE SCALE GENOMIC DNA]</scope>
    <source>
        <strain evidence="11 12">Muguga</strain>
    </source>
</reference>